<keyword evidence="6" id="KW-1133">Transmembrane helix</keyword>
<keyword evidence="6" id="KW-0472">Membrane</keyword>
<evidence type="ECO:0000256" key="3">
    <source>
        <dbReference type="HAMAP-Rule" id="MF_03037"/>
    </source>
</evidence>
<dbReference type="PRINTS" id="PR00320">
    <property type="entry name" value="GPROTEINBRPT"/>
</dbReference>
<accession>A0A9P1GXA0</accession>
<feature type="region of interest" description="Disordered" evidence="5">
    <location>
        <begin position="298"/>
        <end position="335"/>
    </location>
</feature>
<dbReference type="PROSITE" id="PS50082">
    <property type="entry name" value="WD_REPEATS_2"/>
    <property type="match status" value="3"/>
</dbReference>
<comment type="similarity">
    <text evidence="3">Belongs to the WD repeat CIA1 family.</text>
</comment>
<feature type="compositionally biased region" description="Pro residues" evidence="5">
    <location>
        <begin position="306"/>
        <end position="321"/>
    </location>
</feature>
<dbReference type="OrthoDB" id="284782at2759"/>
<feature type="repeat" description="WD" evidence="4">
    <location>
        <begin position="411"/>
        <end position="453"/>
    </location>
</feature>
<dbReference type="AlphaFoldDB" id="A0A9P1GXA0"/>
<dbReference type="Gene3D" id="2.130.10.10">
    <property type="entry name" value="YVTN repeat-like/Quinoprotein amine dehydrogenase"/>
    <property type="match status" value="1"/>
</dbReference>
<dbReference type="Pfam" id="PF20246">
    <property type="entry name" value="DUF6601"/>
    <property type="match status" value="1"/>
</dbReference>
<keyword evidence="1 4" id="KW-0853">WD repeat</keyword>
<evidence type="ECO:0000256" key="6">
    <source>
        <dbReference type="SAM" id="Phobius"/>
    </source>
</evidence>
<dbReference type="SUPFAM" id="SSF50978">
    <property type="entry name" value="WD40 repeat-like"/>
    <property type="match status" value="1"/>
</dbReference>
<name>A0A9P1GXA0_9PEZI</name>
<dbReference type="Pfam" id="PF00400">
    <property type="entry name" value="WD40"/>
    <property type="match status" value="4"/>
</dbReference>
<evidence type="ECO:0000313" key="8">
    <source>
        <dbReference type="Proteomes" id="UP000838763"/>
    </source>
</evidence>
<keyword evidence="2" id="KW-0677">Repeat</keyword>
<dbReference type="PANTHER" id="PTHR19920">
    <property type="entry name" value="WD40 PROTEIN CIAO1"/>
    <property type="match status" value="1"/>
</dbReference>
<dbReference type="GO" id="GO:0016226">
    <property type="term" value="P:iron-sulfur cluster assembly"/>
    <property type="evidence" value="ECO:0007669"/>
    <property type="project" value="UniProtKB-UniRule"/>
</dbReference>
<feature type="transmembrane region" description="Helical" evidence="6">
    <location>
        <begin position="12"/>
        <end position="32"/>
    </location>
</feature>
<dbReference type="EMBL" id="CALLCH030000002">
    <property type="protein sequence ID" value="CAI4211605.1"/>
    <property type="molecule type" value="Genomic_DNA"/>
</dbReference>
<feature type="repeat" description="WD" evidence="4">
    <location>
        <begin position="545"/>
        <end position="576"/>
    </location>
</feature>
<comment type="caution">
    <text evidence="7">The sequence shown here is derived from an EMBL/GenBank/DDBJ whole genome shotgun (WGS) entry which is preliminary data.</text>
</comment>
<feature type="compositionally biased region" description="Low complexity" evidence="5">
    <location>
        <begin position="322"/>
        <end position="333"/>
    </location>
</feature>
<dbReference type="InterPro" id="IPR036322">
    <property type="entry name" value="WD40_repeat_dom_sf"/>
</dbReference>
<dbReference type="InterPro" id="IPR001680">
    <property type="entry name" value="WD40_rpt"/>
</dbReference>
<sequence>MVTEILRKTERQLFYLVGFLKHLIVAAGIPHIKDDLNVKRLNEIHRWLKLAGLSMPPRSLNYQRARLRSIIACEQTDMHLVWAPGYIFIKPLPDYLLDAKFWTDHLTGDKDLYGLCMGLLLSYTALIQYRSDFVIAKNEGLIKDSLEWEDWVKHSAAVLAQTNPTVNKRYKYGELRMSRLNKILWAHFQLRGYRFPYQTYGEMFISNMVPIAGATIYALASAAHLQNHHPLKAPTTRTGAKGKQNSTTTEYNRFETAANISTFGHFTPAPPTPAKMPSSTPPASIIPLAPLKPDLYERAWSSTPHPTLPSSPRPTAAPSPSSPRHSHPAQQPHQRPRALCPLRRLEAQPTPGRLCLVSGSFDSTAGLWSQGRLLFPSGTFLATCSRDKSVWIWEDVGAEEDDDEWETVVVLNDHEGDVKAVAWCPDVPGRNARRSYSSDVLASASYDDTVRIWREDGDGEWVCVAVLTGHAGTVWGIAWEGRERPDGAFPRLLSCSADGTVKVWKLKVDADEDDQGGPAPVTLGGIPNTMRRSAREDWECEAVLPKVHTRDVYSVAWSPKTGLVATTGNDGVIALYREEEDGEETEAEGEQQQQQQQAPESSTGATESASGPAASKRWKLIATYDQGHGAYEINHITWCPRYDSGRKTGEEMLVTTGDDGQVRTWRVSLPEA</sequence>
<dbReference type="InterPro" id="IPR046536">
    <property type="entry name" value="DUF6601"/>
</dbReference>
<evidence type="ECO:0000313" key="7">
    <source>
        <dbReference type="EMBL" id="CAI4211605.1"/>
    </source>
</evidence>
<dbReference type="PANTHER" id="PTHR19920:SF0">
    <property type="entry name" value="CYTOSOLIC IRON-SULFUR PROTEIN ASSEMBLY PROTEIN CIAO1-RELATED"/>
    <property type="match status" value="1"/>
</dbReference>
<feature type="repeat" description="WD" evidence="4">
    <location>
        <begin position="467"/>
        <end position="507"/>
    </location>
</feature>
<dbReference type="HAMAP" id="MF_03037">
    <property type="entry name" value="ciao1"/>
    <property type="match status" value="1"/>
</dbReference>
<evidence type="ECO:0000256" key="4">
    <source>
        <dbReference type="PROSITE-ProRule" id="PRU00221"/>
    </source>
</evidence>
<protein>
    <recommendedName>
        <fullName evidence="3">Probable cytosolic iron-sulfur protein assembly protein 1</fullName>
    </recommendedName>
</protein>
<evidence type="ECO:0000256" key="1">
    <source>
        <dbReference type="ARBA" id="ARBA00022574"/>
    </source>
</evidence>
<feature type="compositionally biased region" description="Acidic residues" evidence="5">
    <location>
        <begin position="579"/>
        <end position="589"/>
    </location>
</feature>
<dbReference type="InterPro" id="IPR028608">
    <property type="entry name" value="CIAO1/Cia1"/>
</dbReference>
<dbReference type="Proteomes" id="UP000838763">
    <property type="component" value="Unassembled WGS sequence"/>
</dbReference>
<reference evidence="7" key="1">
    <citation type="submission" date="2022-11" db="EMBL/GenBank/DDBJ databases">
        <authorList>
            <person name="Scott C."/>
            <person name="Bruce N."/>
        </authorList>
    </citation>
    <scope>NUCLEOTIDE SEQUENCE</scope>
</reference>
<dbReference type="InterPro" id="IPR020472">
    <property type="entry name" value="WD40_PAC1"/>
</dbReference>
<feature type="region of interest" description="Disordered" evidence="5">
    <location>
        <begin position="264"/>
        <end position="284"/>
    </location>
</feature>
<keyword evidence="8" id="KW-1185">Reference proteome</keyword>
<organism evidence="7 8">
    <name type="scientific">Parascedosporium putredinis</name>
    <dbReference type="NCBI Taxonomy" id="1442378"/>
    <lineage>
        <taxon>Eukaryota</taxon>
        <taxon>Fungi</taxon>
        <taxon>Dikarya</taxon>
        <taxon>Ascomycota</taxon>
        <taxon>Pezizomycotina</taxon>
        <taxon>Sordariomycetes</taxon>
        <taxon>Hypocreomycetidae</taxon>
        <taxon>Microascales</taxon>
        <taxon>Microascaceae</taxon>
        <taxon>Parascedosporium</taxon>
    </lineage>
</organism>
<evidence type="ECO:0000256" key="2">
    <source>
        <dbReference type="ARBA" id="ARBA00022737"/>
    </source>
</evidence>
<gene>
    <name evidence="3" type="primary">CIA1</name>
    <name evidence="7" type="ORF">PPNO1_LOCUS1384</name>
</gene>
<feature type="region of interest" description="Disordered" evidence="5">
    <location>
        <begin position="579"/>
        <end position="614"/>
    </location>
</feature>
<evidence type="ECO:0000256" key="5">
    <source>
        <dbReference type="SAM" id="MobiDB-lite"/>
    </source>
</evidence>
<dbReference type="GO" id="GO:0097361">
    <property type="term" value="C:cytosolic [4Fe-4S] assembly targeting complex"/>
    <property type="evidence" value="ECO:0007669"/>
    <property type="project" value="InterPro"/>
</dbReference>
<comment type="function">
    <text evidence="3">Essential component of the cytosolic iron-sulfur (Fe/S) protein assembly machinery. Required for the maturation of extramitochondrial Fe/S proteins.</text>
</comment>
<feature type="compositionally biased region" description="Low complexity" evidence="5">
    <location>
        <begin position="590"/>
        <end position="600"/>
    </location>
</feature>
<dbReference type="InterPro" id="IPR015943">
    <property type="entry name" value="WD40/YVTN_repeat-like_dom_sf"/>
</dbReference>
<proteinExistence type="inferred from homology"/>
<dbReference type="SMART" id="SM00320">
    <property type="entry name" value="WD40"/>
    <property type="match status" value="5"/>
</dbReference>
<keyword evidence="6" id="KW-0812">Transmembrane</keyword>